<evidence type="ECO:0000313" key="1">
    <source>
        <dbReference type="EMBL" id="KKS11241.1"/>
    </source>
</evidence>
<protein>
    <submittedName>
        <fullName evidence="1">Uncharacterized protein</fullName>
    </submittedName>
</protein>
<evidence type="ECO:0000313" key="2">
    <source>
        <dbReference type="Proteomes" id="UP000034753"/>
    </source>
</evidence>
<dbReference type="AlphaFoldDB" id="A0A0G0YNR3"/>
<name>A0A0G0YNR3_9BACT</name>
<organism evidence="1 2">
    <name type="scientific">Candidatus Daviesbacteria bacterium GW2011_GWB1_41_5</name>
    <dbReference type="NCBI Taxonomy" id="1618429"/>
    <lineage>
        <taxon>Bacteria</taxon>
        <taxon>Candidatus Daviesiibacteriota</taxon>
    </lineage>
</organism>
<sequence length="56" mass="6970">MRLSRKAKEEFRKIWQEEYGEFLMEREAEEIGTRLLLLFKTIYSKQYENEKPIQNK</sequence>
<gene>
    <name evidence="1" type="ORF">UU67_C0079G0003</name>
</gene>
<dbReference type="EMBL" id="LCBN01000079">
    <property type="protein sequence ID" value="KKS11241.1"/>
    <property type="molecule type" value="Genomic_DNA"/>
</dbReference>
<dbReference type="Proteomes" id="UP000034753">
    <property type="component" value="Unassembled WGS sequence"/>
</dbReference>
<reference evidence="1 2" key="1">
    <citation type="journal article" date="2015" name="Nature">
        <title>rRNA introns, odd ribosomes, and small enigmatic genomes across a large radiation of phyla.</title>
        <authorList>
            <person name="Brown C.T."/>
            <person name="Hug L.A."/>
            <person name="Thomas B.C."/>
            <person name="Sharon I."/>
            <person name="Castelle C.J."/>
            <person name="Singh A."/>
            <person name="Wilkins M.J."/>
            <person name="Williams K.H."/>
            <person name="Banfield J.F."/>
        </authorList>
    </citation>
    <scope>NUCLEOTIDE SEQUENCE [LARGE SCALE GENOMIC DNA]</scope>
</reference>
<accession>A0A0G0YNR3</accession>
<comment type="caution">
    <text evidence="1">The sequence shown here is derived from an EMBL/GenBank/DDBJ whole genome shotgun (WGS) entry which is preliminary data.</text>
</comment>
<proteinExistence type="predicted"/>